<dbReference type="Pfam" id="PF14661">
    <property type="entry name" value="HAUS6_N"/>
    <property type="match status" value="1"/>
</dbReference>
<dbReference type="GO" id="GO:0008017">
    <property type="term" value="F:microtubule binding"/>
    <property type="evidence" value="ECO:0007669"/>
    <property type="project" value="TreeGrafter"/>
</dbReference>
<evidence type="ECO:0000313" key="4">
    <source>
        <dbReference type="RefSeq" id="XP_022373334.1"/>
    </source>
</evidence>
<dbReference type="InterPro" id="IPR028163">
    <property type="entry name" value="HAUS_6_N"/>
</dbReference>
<dbReference type="GO" id="GO:0051225">
    <property type="term" value="P:spindle assembly"/>
    <property type="evidence" value="ECO:0007669"/>
    <property type="project" value="InterPro"/>
</dbReference>
<keyword evidence="3" id="KW-1185">Reference proteome</keyword>
<feature type="compositionally biased region" description="Basic and acidic residues" evidence="1">
    <location>
        <begin position="449"/>
        <end position="471"/>
    </location>
</feature>
<reference evidence="4" key="1">
    <citation type="submission" date="2025-08" db="UniProtKB">
        <authorList>
            <consortium name="RefSeq"/>
        </authorList>
    </citation>
    <scope>IDENTIFICATION</scope>
    <source>
        <tissue evidence="4">Blood</tissue>
    </source>
</reference>
<feature type="region of interest" description="Disordered" evidence="1">
    <location>
        <begin position="449"/>
        <end position="485"/>
    </location>
</feature>
<feature type="domain" description="HAUS augmin-like complex subunit 6 N-terminal" evidence="2">
    <location>
        <begin position="14"/>
        <end position="239"/>
    </location>
</feature>
<dbReference type="PANTHER" id="PTHR16151:SF2">
    <property type="entry name" value="HAUS AUGMIN-LIKE COMPLEX SUBUNIT 6"/>
    <property type="match status" value="1"/>
</dbReference>
<name>A0A2Y9KPT3_ENHLU</name>
<dbReference type="Proteomes" id="UP000248482">
    <property type="component" value="Unplaced"/>
</dbReference>
<dbReference type="AlphaFoldDB" id="A0A2Y9KPT3"/>
<dbReference type="GO" id="GO:0070652">
    <property type="term" value="C:HAUS complex"/>
    <property type="evidence" value="ECO:0007669"/>
    <property type="project" value="InterPro"/>
</dbReference>
<sequence>MSSVWVTSFEKEHLWMYLQALGFEPGPATIACGKIVSHTHLGVNMFDKLNRDAFQIVSYFLFQTLDQSLTKEVFKLCWPPFDQKSDTEFRKHCYEWLKKISVECGSSFPQVVGSLFLSPGGPKFIHLMYHFARFVAIKYIKTHSKNSSIRFTETFNVKSQDMHKCIARCHVARNRFLHILQREDCVTRKYQENAQLSVKQVRNLRAECMEQQNQIKKMEPYDDQSNIQEKIQKVRSLWASVNETLMYLEKEREVVNAVLNLVNQYTLDGTNVAINIPRLLLDRIEKQMCQLHIGNVYEAGKLNLLTVIQLLNEVLKVVKYERCQADPARMTIDLHFLEKEAKLQRERLSDLKYMSLIEGLTPAVDLLPPMSPLSFDPASEEVYARSILLQYPASLPDTPKQHDQENDCMRASNTSGTVHDLGNRPAAFLSQPVSSSDRNSVRLLEKDMKIRTPREGNETPSKKTPKFEVKDSLSSNTARSTENTAFAGSLPAKNRDIFQKEQDHLVEEVARAVLSDSPQPSKGREVKLEELFDSLVSNPFLTRNQIPRTPENLISEIRSSWRKAVKMEDNESTEPIQMDTEQREELPESLPVSHNPGEISKTSSLAASTASHCSHFHLPEENIVSDCLKCVPQKHVVTSYIGGPSTQNQSDSLSKKIRCTEGLEHAVLQNEPLETSQPETVSPAPGNRRVVMGSNEEESSIDHLQASYKEPFMHKSMLWDSFQLSSGTSSRSLKDIDVGILHETLPEEVGNLSLNSSSSTEANFKLEPNSPMHSGIFPDSVVGGRPTTPESDCNLQAICRRYEALKKSLSKKREESDLSNLETLEGHKPELSPVATNMQTDDMLDFLGTQDLHVDYTKPSLRMSLGERKQSLSPLIKFSPVEQRLKTAIPCSLGELLPNLKEEEILNKSLEANEFPSDFRRDEAEAQSI</sequence>
<evidence type="ECO:0000313" key="3">
    <source>
        <dbReference type="Proteomes" id="UP000248482"/>
    </source>
</evidence>
<dbReference type="PANTHER" id="PTHR16151">
    <property type="entry name" value="HAUS AUGMIN-LIKE COMPLEX SUBUNIT 6"/>
    <property type="match status" value="1"/>
</dbReference>
<accession>A0A2Y9KPT3</accession>
<feature type="region of interest" description="Disordered" evidence="1">
    <location>
        <begin position="565"/>
        <end position="603"/>
    </location>
</feature>
<dbReference type="InterPro" id="IPR026797">
    <property type="entry name" value="HAUS_6"/>
</dbReference>
<evidence type="ECO:0000256" key="1">
    <source>
        <dbReference type="SAM" id="MobiDB-lite"/>
    </source>
</evidence>
<dbReference type="RefSeq" id="XP_022373334.1">
    <property type="nucleotide sequence ID" value="XM_022517626.1"/>
</dbReference>
<dbReference type="GeneID" id="111156627"/>
<gene>
    <name evidence="4" type="primary">LOC111156627</name>
</gene>
<proteinExistence type="predicted"/>
<feature type="compositionally biased region" description="Polar residues" evidence="1">
    <location>
        <begin position="472"/>
        <end position="485"/>
    </location>
</feature>
<organism evidence="3 4">
    <name type="scientific">Enhydra lutris kenyoni</name>
    <name type="common">northern sea otter</name>
    <dbReference type="NCBI Taxonomy" id="391180"/>
    <lineage>
        <taxon>Eukaryota</taxon>
        <taxon>Metazoa</taxon>
        <taxon>Chordata</taxon>
        <taxon>Craniata</taxon>
        <taxon>Vertebrata</taxon>
        <taxon>Euteleostomi</taxon>
        <taxon>Mammalia</taxon>
        <taxon>Eutheria</taxon>
        <taxon>Laurasiatheria</taxon>
        <taxon>Carnivora</taxon>
        <taxon>Caniformia</taxon>
        <taxon>Musteloidea</taxon>
        <taxon>Mustelidae</taxon>
        <taxon>Lutrinae</taxon>
        <taxon>Enhydra</taxon>
    </lineage>
</organism>
<protein>
    <submittedName>
        <fullName evidence="4">HAUS augmin-like complex subunit 6 isoform X2</fullName>
    </submittedName>
</protein>
<evidence type="ECO:0000259" key="2">
    <source>
        <dbReference type="Pfam" id="PF14661"/>
    </source>
</evidence>
<dbReference type="GO" id="GO:1990498">
    <property type="term" value="C:mitotic spindle microtubule"/>
    <property type="evidence" value="ECO:0007669"/>
    <property type="project" value="TreeGrafter"/>
</dbReference>